<accession>A0AAV9EWP7</accession>
<reference evidence="1" key="2">
    <citation type="submission" date="2023-06" db="EMBL/GenBank/DDBJ databases">
        <authorList>
            <person name="Ma L."/>
            <person name="Liu K.-W."/>
            <person name="Li Z."/>
            <person name="Hsiao Y.-Y."/>
            <person name="Qi Y."/>
            <person name="Fu T."/>
            <person name="Tang G."/>
            <person name="Zhang D."/>
            <person name="Sun W.-H."/>
            <person name="Liu D.-K."/>
            <person name="Li Y."/>
            <person name="Chen G.-Z."/>
            <person name="Liu X.-D."/>
            <person name="Liao X.-Y."/>
            <person name="Jiang Y.-T."/>
            <person name="Yu X."/>
            <person name="Hao Y."/>
            <person name="Huang J."/>
            <person name="Zhao X.-W."/>
            <person name="Ke S."/>
            <person name="Chen Y.-Y."/>
            <person name="Wu W.-L."/>
            <person name="Hsu J.-L."/>
            <person name="Lin Y.-F."/>
            <person name="Huang M.-D."/>
            <person name="Li C.-Y."/>
            <person name="Huang L."/>
            <person name="Wang Z.-W."/>
            <person name="Zhao X."/>
            <person name="Zhong W.-Y."/>
            <person name="Peng D.-H."/>
            <person name="Ahmad S."/>
            <person name="Lan S."/>
            <person name="Zhang J.-S."/>
            <person name="Tsai W.-C."/>
            <person name="Van De Peer Y."/>
            <person name="Liu Z.-J."/>
        </authorList>
    </citation>
    <scope>NUCLEOTIDE SEQUENCE</scope>
    <source>
        <strain evidence="1">CP</strain>
        <tissue evidence="1">Leaves</tissue>
    </source>
</reference>
<comment type="caution">
    <text evidence="1">The sequence shown here is derived from an EMBL/GenBank/DDBJ whole genome shotgun (WGS) entry which is preliminary data.</text>
</comment>
<keyword evidence="2" id="KW-1185">Reference proteome</keyword>
<evidence type="ECO:0000313" key="2">
    <source>
        <dbReference type="Proteomes" id="UP001180020"/>
    </source>
</evidence>
<dbReference type="EMBL" id="JAUJYO010000004">
    <property type="protein sequence ID" value="KAK1318026.1"/>
    <property type="molecule type" value="Genomic_DNA"/>
</dbReference>
<protein>
    <submittedName>
        <fullName evidence="1">Uncharacterized protein</fullName>
    </submittedName>
</protein>
<name>A0AAV9EWP7_ACOCL</name>
<sequence>MSLGLTRPDGEPTALRMFWIMCATVSSLTRRKDCTLFELRRWRVVVFRTCLQNSPYGANAMSLVPYIISWGTFSAGRLAQILSWVLRISWAYLGDETMRVGTWPSFRCMRGPYFLERSWRDW</sequence>
<gene>
    <name evidence="1" type="ORF">QJS10_CPB04g01583</name>
</gene>
<dbReference type="AlphaFoldDB" id="A0AAV9EWP7"/>
<evidence type="ECO:0000313" key="1">
    <source>
        <dbReference type="EMBL" id="KAK1318026.1"/>
    </source>
</evidence>
<organism evidence="1 2">
    <name type="scientific">Acorus calamus</name>
    <name type="common">Sweet flag</name>
    <dbReference type="NCBI Taxonomy" id="4465"/>
    <lineage>
        <taxon>Eukaryota</taxon>
        <taxon>Viridiplantae</taxon>
        <taxon>Streptophyta</taxon>
        <taxon>Embryophyta</taxon>
        <taxon>Tracheophyta</taxon>
        <taxon>Spermatophyta</taxon>
        <taxon>Magnoliopsida</taxon>
        <taxon>Liliopsida</taxon>
        <taxon>Acoraceae</taxon>
        <taxon>Acorus</taxon>
    </lineage>
</organism>
<proteinExistence type="predicted"/>
<dbReference type="Proteomes" id="UP001180020">
    <property type="component" value="Unassembled WGS sequence"/>
</dbReference>
<reference evidence="1" key="1">
    <citation type="journal article" date="2023" name="Nat. Commun.">
        <title>Diploid and tetraploid genomes of Acorus and the evolution of monocots.</title>
        <authorList>
            <person name="Ma L."/>
            <person name="Liu K.W."/>
            <person name="Li Z."/>
            <person name="Hsiao Y.Y."/>
            <person name="Qi Y."/>
            <person name="Fu T."/>
            <person name="Tang G.D."/>
            <person name="Zhang D."/>
            <person name="Sun W.H."/>
            <person name="Liu D.K."/>
            <person name="Li Y."/>
            <person name="Chen G.Z."/>
            <person name="Liu X.D."/>
            <person name="Liao X.Y."/>
            <person name="Jiang Y.T."/>
            <person name="Yu X."/>
            <person name="Hao Y."/>
            <person name="Huang J."/>
            <person name="Zhao X.W."/>
            <person name="Ke S."/>
            <person name="Chen Y.Y."/>
            <person name="Wu W.L."/>
            <person name="Hsu J.L."/>
            <person name="Lin Y.F."/>
            <person name="Huang M.D."/>
            <person name="Li C.Y."/>
            <person name="Huang L."/>
            <person name="Wang Z.W."/>
            <person name="Zhao X."/>
            <person name="Zhong W.Y."/>
            <person name="Peng D.H."/>
            <person name="Ahmad S."/>
            <person name="Lan S."/>
            <person name="Zhang J.S."/>
            <person name="Tsai W.C."/>
            <person name="Van de Peer Y."/>
            <person name="Liu Z.J."/>
        </authorList>
    </citation>
    <scope>NUCLEOTIDE SEQUENCE</scope>
    <source>
        <strain evidence="1">CP</strain>
    </source>
</reference>